<evidence type="ECO:0000313" key="1">
    <source>
        <dbReference type="EMBL" id="KAJ7004348.1"/>
    </source>
</evidence>
<dbReference type="AlphaFoldDB" id="A0AAD6R8H8"/>
<accession>A0AAD6R8H8</accession>
<dbReference type="EMBL" id="JAQIZT010000003">
    <property type="protein sequence ID" value="KAJ7004348.1"/>
    <property type="molecule type" value="Genomic_DNA"/>
</dbReference>
<sequence>MASCREHHGSVVLEPIGTRFDSITLITSKDVLKTIGTRFATCHVSFPVLFVFGGKYIQQGMASVLAIETSEQLVVRGV</sequence>
<gene>
    <name evidence="1" type="ORF">NC653_009273</name>
</gene>
<dbReference type="Proteomes" id="UP001164929">
    <property type="component" value="Chromosome 3"/>
</dbReference>
<comment type="caution">
    <text evidence="1">The sequence shown here is derived from an EMBL/GenBank/DDBJ whole genome shotgun (WGS) entry which is preliminary data.</text>
</comment>
<reference evidence="1" key="1">
    <citation type="journal article" date="2023" name="Mol. Ecol. Resour.">
        <title>Chromosome-level genome assembly of a triploid poplar Populus alba 'Berolinensis'.</title>
        <authorList>
            <person name="Chen S."/>
            <person name="Yu Y."/>
            <person name="Wang X."/>
            <person name="Wang S."/>
            <person name="Zhang T."/>
            <person name="Zhou Y."/>
            <person name="He R."/>
            <person name="Meng N."/>
            <person name="Wang Y."/>
            <person name="Liu W."/>
            <person name="Liu Z."/>
            <person name="Liu J."/>
            <person name="Guo Q."/>
            <person name="Huang H."/>
            <person name="Sederoff R.R."/>
            <person name="Wang G."/>
            <person name="Qu G."/>
            <person name="Chen S."/>
        </authorList>
    </citation>
    <scope>NUCLEOTIDE SEQUENCE</scope>
    <source>
        <strain evidence="1">SC-2020</strain>
    </source>
</reference>
<keyword evidence="2" id="KW-1185">Reference proteome</keyword>
<evidence type="ECO:0000313" key="2">
    <source>
        <dbReference type="Proteomes" id="UP001164929"/>
    </source>
</evidence>
<proteinExistence type="predicted"/>
<protein>
    <submittedName>
        <fullName evidence="1">Uncharacterized protein</fullName>
    </submittedName>
</protein>
<name>A0AAD6R8H8_9ROSI</name>
<organism evidence="1 2">
    <name type="scientific">Populus alba x Populus x berolinensis</name>
    <dbReference type="NCBI Taxonomy" id="444605"/>
    <lineage>
        <taxon>Eukaryota</taxon>
        <taxon>Viridiplantae</taxon>
        <taxon>Streptophyta</taxon>
        <taxon>Embryophyta</taxon>
        <taxon>Tracheophyta</taxon>
        <taxon>Spermatophyta</taxon>
        <taxon>Magnoliopsida</taxon>
        <taxon>eudicotyledons</taxon>
        <taxon>Gunneridae</taxon>
        <taxon>Pentapetalae</taxon>
        <taxon>rosids</taxon>
        <taxon>fabids</taxon>
        <taxon>Malpighiales</taxon>
        <taxon>Salicaceae</taxon>
        <taxon>Saliceae</taxon>
        <taxon>Populus</taxon>
    </lineage>
</organism>